<reference evidence="2" key="2">
    <citation type="journal article" date="2022" name="Sci. Total Environ.">
        <title>Prevalence, transmission, and molecular epidemiology of tet(X)-positive bacteria among humans, animals, and environmental niches in China: An epidemiological, and genomic-based study.</title>
        <authorList>
            <person name="Dong N."/>
            <person name="Zeng Y."/>
            <person name="Cai C."/>
            <person name="Sun C."/>
            <person name="Lu J."/>
            <person name="Liu C."/>
            <person name="Zhou H."/>
            <person name="Sun Q."/>
            <person name="Shu L."/>
            <person name="Wang H."/>
            <person name="Wang Y."/>
            <person name="Wang S."/>
            <person name="Wu C."/>
            <person name="Chan E.W."/>
            <person name="Chen G."/>
            <person name="Shen Z."/>
            <person name="Chen S."/>
            <person name="Zhang R."/>
        </authorList>
    </citation>
    <scope>NUCLEOTIDE SEQUENCE</scope>
    <source>
        <strain evidence="2">R1692</strain>
    </source>
</reference>
<dbReference type="RefSeq" id="WP_149526465.1">
    <property type="nucleotide sequence ID" value="NZ_CP030848.1"/>
</dbReference>
<feature type="chain" id="PRO_5045251138" description="Lipoprotein" evidence="1">
    <location>
        <begin position="27"/>
        <end position="192"/>
    </location>
</feature>
<sequence>MYWFTKNLSKKLALATGLAFALHACSSPESEQKADQKAEVYFDIPSFIQNEIDSLKQANPSVNKTVTKDKEEETKDLKIKDWDNEFSSFKSIDLNKPAYAGFIELDTVDSVVEYNFTNPDLDLACVRIAFDEQGKVKMLSVDKHVKNTLYQTSEFLVYEKGNFYIVEKNQKVRVMGENYYKVQGNLKSDKAL</sequence>
<feature type="signal peptide" evidence="1">
    <location>
        <begin position="1"/>
        <end position="26"/>
    </location>
</feature>
<gene>
    <name evidence="2" type="ORF">HX018_13405</name>
</gene>
<name>A0ABT7NPQ5_9SPHI</name>
<evidence type="ECO:0000313" key="2">
    <source>
        <dbReference type="EMBL" id="MDM1049233.1"/>
    </source>
</evidence>
<protein>
    <recommendedName>
        <fullName evidence="4">Lipoprotein</fullName>
    </recommendedName>
</protein>
<proteinExistence type="predicted"/>
<keyword evidence="3" id="KW-1185">Reference proteome</keyword>
<keyword evidence="1" id="KW-0732">Signal</keyword>
<evidence type="ECO:0000313" key="3">
    <source>
        <dbReference type="Proteomes" id="UP001170954"/>
    </source>
</evidence>
<reference evidence="2" key="1">
    <citation type="submission" date="2020-06" db="EMBL/GenBank/DDBJ databases">
        <authorList>
            <person name="Dong N."/>
        </authorList>
    </citation>
    <scope>NUCLEOTIDE SEQUENCE</scope>
    <source>
        <strain evidence="2">R1692</strain>
    </source>
</reference>
<evidence type="ECO:0008006" key="4">
    <source>
        <dbReference type="Google" id="ProtNLM"/>
    </source>
</evidence>
<organism evidence="2 3">
    <name type="scientific">Sphingobacterium hotanense</name>
    <dbReference type="NCBI Taxonomy" id="649196"/>
    <lineage>
        <taxon>Bacteria</taxon>
        <taxon>Pseudomonadati</taxon>
        <taxon>Bacteroidota</taxon>
        <taxon>Sphingobacteriia</taxon>
        <taxon>Sphingobacteriales</taxon>
        <taxon>Sphingobacteriaceae</taxon>
        <taxon>Sphingobacterium</taxon>
    </lineage>
</organism>
<dbReference type="Proteomes" id="UP001170954">
    <property type="component" value="Unassembled WGS sequence"/>
</dbReference>
<accession>A0ABT7NPQ5</accession>
<comment type="caution">
    <text evidence="2">The sequence shown here is derived from an EMBL/GenBank/DDBJ whole genome shotgun (WGS) entry which is preliminary data.</text>
</comment>
<evidence type="ECO:0000256" key="1">
    <source>
        <dbReference type="SAM" id="SignalP"/>
    </source>
</evidence>
<dbReference type="EMBL" id="JACAGK010000040">
    <property type="protein sequence ID" value="MDM1049233.1"/>
    <property type="molecule type" value="Genomic_DNA"/>
</dbReference>